<dbReference type="KEGG" id="alus:STSP2_02103"/>
<organism evidence="3 4">
    <name type="scientific">Anaerohalosphaera lusitana</name>
    <dbReference type="NCBI Taxonomy" id="1936003"/>
    <lineage>
        <taxon>Bacteria</taxon>
        <taxon>Pseudomonadati</taxon>
        <taxon>Planctomycetota</taxon>
        <taxon>Phycisphaerae</taxon>
        <taxon>Sedimentisphaerales</taxon>
        <taxon>Anaerohalosphaeraceae</taxon>
        <taxon>Anaerohalosphaera</taxon>
    </lineage>
</organism>
<dbReference type="InterPro" id="IPR039448">
    <property type="entry name" value="Beta_helix"/>
</dbReference>
<dbReference type="Gene3D" id="2.160.20.10">
    <property type="entry name" value="Single-stranded right-handed beta-helix, Pectin lyase-like"/>
    <property type="match status" value="1"/>
</dbReference>
<dbReference type="Gene3D" id="2.120.10.30">
    <property type="entry name" value="TolB, C-terminal domain"/>
    <property type="match status" value="1"/>
</dbReference>
<name>A0A1U9NN38_9BACT</name>
<dbReference type="InterPro" id="IPR011050">
    <property type="entry name" value="Pectin_lyase_fold/virulence"/>
</dbReference>
<dbReference type="SUPFAM" id="SSF51126">
    <property type="entry name" value="Pectin lyase-like"/>
    <property type="match status" value="1"/>
</dbReference>
<dbReference type="InterPro" id="IPR011042">
    <property type="entry name" value="6-blade_b-propeller_TolB-like"/>
</dbReference>
<evidence type="ECO:0000256" key="1">
    <source>
        <dbReference type="SAM" id="SignalP"/>
    </source>
</evidence>
<dbReference type="AlphaFoldDB" id="A0A1U9NN38"/>
<reference evidence="4" key="1">
    <citation type="submission" date="2017-02" db="EMBL/GenBank/DDBJ databases">
        <title>Comparative genomics and description of representatives of a novel lineage of planctomycetes thriving in anoxic sediments.</title>
        <authorList>
            <person name="Spring S."/>
            <person name="Bunk B."/>
            <person name="Sproer C."/>
        </authorList>
    </citation>
    <scope>NUCLEOTIDE SEQUENCE [LARGE SCALE GENOMIC DNA]</scope>
    <source>
        <strain evidence="4">ST-NAGAB-D1</strain>
    </source>
</reference>
<feature type="signal peptide" evidence="1">
    <location>
        <begin position="1"/>
        <end position="32"/>
    </location>
</feature>
<gene>
    <name evidence="3" type="ORF">STSP2_02103</name>
</gene>
<keyword evidence="4" id="KW-1185">Reference proteome</keyword>
<dbReference type="Pfam" id="PF13229">
    <property type="entry name" value="Beta_helix"/>
    <property type="match status" value="1"/>
</dbReference>
<evidence type="ECO:0000313" key="3">
    <source>
        <dbReference type="EMBL" id="AQT68926.1"/>
    </source>
</evidence>
<dbReference type="InterPro" id="IPR011659">
    <property type="entry name" value="WD40"/>
</dbReference>
<dbReference type="EMBL" id="CP019791">
    <property type="protein sequence ID" value="AQT68926.1"/>
    <property type="molecule type" value="Genomic_DNA"/>
</dbReference>
<dbReference type="Pfam" id="PF07676">
    <property type="entry name" value="PD40"/>
    <property type="match status" value="2"/>
</dbReference>
<protein>
    <recommendedName>
        <fullName evidence="2">Right handed beta helix domain-containing protein</fullName>
    </recommendedName>
</protein>
<dbReference type="OrthoDB" id="236566at2"/>
<feature type="domain" description="Right handed beta helix" evidence="2">
    <location>
        <begin position="371"/>
        <end position="438"/>
    </location>
</feature>
<dbReference type="SUPFAM" id="SSF82171">
    <property type="entry name" value="DPP6 N-terminal domain-like"/>
    <property type="match status" value="2"/>
</dbReference>
<evidence type="ECO:0000259" key="2">
    <source>
        <dbReference type="Pfam" id="PF13229"/>
    </source>
</evidence>
<dbReference type="STRING" id="1936003.STSP2_02103"/>
<proteinExistence type="predicted"/>
<sequence length="840" mass="93041" precursor="true">MWHFFTCKIKKLLSLGITGLSLMLLAGGAAHAKWYDPIKVEGIGYDSLRAADFSAALSKDRHTMYFSAADQMGEYRLFRATRLETHGDWDTVEQIMTGQSAVRHPWLSPDGSIMYYDRETVESGARVLRLAEYDSQSGTWSESNTLSEIHQDGANDICPSLTDDMLRIYFASDRDNASGVYDIWTAGRVSADQPFSSPQKLSISGVHPNCFSPYVSGDGLKLYYSAKDSSSSDWDLWIAERPSLTEPFSPRRLGVGSSQYDERSPFVTPDEGLMLYGDERGLWSIKHRSTLHVDTSAGSDLNSGETKGNAFKTIQKAIEEAENGDTVLVWPGEYSETVDFLGKAITVKAAGDPPVISSPGSVAVWFFHGEGRDSKISNFIVKGSSYGVFCLSSSPTINNLTIVNNDTGIWAAEGADPLVENCILWDNVSADIYGAECSYSCTEDAVTGLGNINEYPLFADPAKQDFHLLSEAGRFLPADPNSYGWQTPQFHPEFNDEYGNAATEPCFTDDGLTVVFHRYVESLQKTCLFEARRSDVDQTFEEPELISELSQMFYSSKASWISNDKLRMYFNSRDTVYDNSFITMAVRDNVDSPWRVERQLGELHENGASAASASLSEDELIIVFKTYRSDPWATDLWIADRNSTDEPFSSLRALDQFNTNRGEGSPCLSADGLTLYFSRATDDGAVIIKAMRSSRYEAFADGKVVAFPGYESFRARGTQVDQLRKRMWFCVHGTGIYSVDFNEGIWTNDAETSPGIDAGDPAVWPEVEPAPNGGRINMGAYGATSYASKSLLDCWTVADLNCDGIVNWADHRPYSSGYGITEVEALAENWLNTAAWYPNN</sequence>
<feature type="chain" id="PRO_5013069839" description="Right handed beta helix domain-containing protein" evidence="1">
    <location>
        <begin position="33"/>
        <end position="840"/>
    </location>
</feature>
<evidence type="ECO:0000313" key="4">
    <source>
        <dbReference type="Proteomes" id="UP000189674"/>
    </source>
</evidence>
<keyword evidence="1" id="KW-0732">Signal</keyword>
<dbReference type="InterPro" id="IPR012334">
    <property type="entry name" value="Pectin_lyas_fold"/>
</dbReference>
<accession>A0A1U9NN38</accession>
<dbReference type="Proteomes" id="UP000189674">
    <property type="component" value="Chromosome"/>
</dbReference>